<sequence>MTKILPKQLFSIFNNSLAFISKTSPLTTFSNSRYVFLITDISDGERNLIIYDTLKKEETKFKLNLIYGEITDVPLAIYIIDLYNIIIISAHFVEKALHFEKVQIHHNKYYAEGVEGTEYDVPWIYSGYTFYELQNNIFQISNGTFIQRYELSSEAINLLQTKQEHVDKIIRKVKYVASRENLYINNGRRFIFTDDYFYILLCSRSNLNLNTFFKVNRDIKKYFKINHGEFIMNNKTKKTIQLIQKSRSQINDYAFNENKKILWVLSRYTYSQDSFMYIILKIIRSIFEFLMIFSWLSNISYFFLSILKDEYSFALFCINIISNEIRLVQDFTLLEFYSPPYFSPPDHVSLLNTDVDTGNAIVYKHRTKKNGDVYEVQNPYNIPLLKTIARDALFSKKRPYDKLLQSIENITKW</sequence>
<dbReference type="RefSeq" id="XP_024506501.1">
    <property type="nucleotide sequence ID" value="XM_024652979.1"/>
</dbReference>
<protein>
    <submittedName>
        <fullName evidence="2 4">Uncharacterized protein</fullName>
    </submittedName>
</protein>
<gene>
    <name evidence="2 4 5" type="ORF">SRAE_2000196500</name>
</gene>
<evidence type="ECO:0000313" key="2">
    <source>
        <dbReference type="EMBL" id="CEF67301.1"/>
    </source>
</evidence>
<dbReference type="CTD" id="36379666"/>
<dbReference type="AlphaFoldDB" id="A0A090LBZ3"/>
<keyword evidence="1" id="KW-1133">Transmembrane helix</keyword>
<keyword evidence="1" id="KW-0472">Membrane</keyword>
<evidence type="ECO:0000313" key="3">
    <source>
        <dbReference type="Proteomes" id="UP000035682"/>
    </source>
</evidence>
<dbReference type="Proteomes" id="UP000035682">
    <property type="component" value="Unplaced"/>
</dbReference>
<dbReference type="WormBase" id="SRAE_2000196500">
    <property type="protein sequence ID" value="SRP10000"/>
    <property type="gene ID" value="WBGene00262172"/>
</dbReference>
<name>A0A090LBZ3_STRRB</name>
<dbReference type="GeneID" id="36379666"/>
<accession>A0A090LBZ3</accession>
<organism evidence="2">
    <name type="scientific">Strongyloides ratti</name>
    <name type="common">Parasitic roundworm</name>
    <dbReference type="NCBI Taxonomy" id="34506"/>
    <lineage>
        <taxon>Eukaryota</taxon>
        <taxon>Metazoa</taxon>
        <taxon>Ecdysozoa</taxon>
        <taxon>Nematoda</taxon>
        <taxon>Chromadorea</taxon>
        <taxon>Rhabditida</taxon>
        <taxon>Tylenchina</taxon>
        <taxon>Panagrolaimomorpha</taxon>
        <taxon>Strongyloidoidea</taxon>
        <taxon>Strongyloididae</taxon>
        <taxon>Strongyloides</taxon>
    </lineage>
</organism>
<keyword evidence="3" id="KW-1185">Reference proteome</keyword>
<dbReference type="EMBL" id="LN609529">
    <property type="protein sequence ID" value="CEF67301.1"/>
    <property type="molecule type" value="Genomic_DNA"/>
</dbReference>
<keyword evidence="1" id="KW-0812">Transmembrane</keyword>
<evidence type="ECO:0000256" key="1">
    <source>
        <dbReference type="SAM" id="Phobius"/>
    </source>
</evidence>
<reference evidence="4" key="2">
    <citation type="submission" date="2020-12" db="UniProtKB">
        <authorList>
            <consortium name="WormBaseParasite"/>
        </authorList>
    </citation>
    <scope>IDENTIFICATION</scope>
</reference>
<evidence type="ECO:0000313" key="5">
    <source>
        <dbReference type="WormBase" id="SRAE_2000196500"/>
    </source>
</evidence>
<evidence type="ECO:0000313" key="4">
    <source>
        <dbReference type="WBParaSite" id="SRAE_2000196500.1"/>
    </source>
</evidence>
<reference evidence="2 3" key="1">
    <citation type="submission" date="2014-09" db="EMBL/GenBank/DDBJ databases">
        <authorList>
            <person name="Martin A.A."/>
        </authorList>
    </citation>
    <scope>NUCLEOTIDE SEQUENCE</scope>
    <source>
        <strain evidence="3">ED321</strain>
        <strain evidence="2">ED321 Heterogonic</strain>
    </source>
</reference>
<dbReference type="WBParaSite" id="SRAE_2000196500.1">
    <property type="protein sequence ID" value="SRAE_2000196500.1"/>
    <property type="gene ID" value="WBGene00262172"/>
</dbReference>
<proteinExistence type="predicted"/>
<feature type="transmembrane region" description="Helical" evidence="1">
    <location>
        <begin position="286"/>
        <end position="307"/>
    </location>
</feature>